<protein>
    <submittedName>
        <fullName evidence="1">Uncharacterized protein</fullName>
    </submittedName>
</protein>
<organism evidence="1 2">
    <name type="scientific">Photorhabdus luminescens subsp. mexicana</name>
    <dbReference type="NCBI Taxonomy" id="2100167"/>
    <lineage>
        <taxon>Bacteria</taxon>
        <taxon>Pseudomonadati</taxon>
        <taxon>Pseudomonadota</taxon>
        <taxon>Gammaproteobacteria</taxon>
        <taxon>Enterobacterales</taxon>
        <taxon>Morganellaceae</taxon>
        <taxon>Photorhabdus</taxon>
    </lineage>
</organism>
<proteinExistence type="predicted"/>
<dbReference type="AlphaFoldDB" id="A0A4R4JKD4"/>
<comment type="caution">
    <text evidence="1">The sequence shown here is derived from an EMBL/GenBank/DDBJ whole genome shotgun (WGS) entry which is preliminary data.</text>
</comment>
<dbReference type="RefSeq" id="WP_132343942.1">
    <property type="nucleotide sequence ID" value="NZ_CAWOLF010000004.1"/>
</dbReference>
<accession>A0A4R4JKD4</accession>
<reference evidence="1 2" key="1">
    <citation type="journal article" date="2019" name="Int. J. Syst. Evol. Microbiol.">
        <title>Photorhabdus khanii subsp. guanajuatensis subsp. nov., isolated from Heterorhabditis atacamensis, and Photorhabdus luminescens subsp. mexicana subsp. nov., isolated from Heterorhabditis mexicana entomopathogenic nematodes.</title>
        <authorList>
            <person name="Machado R.A.R."/>
            <person name="Bruno P."/>
            <person name="Arce C.C.M."/>
            <person name="Liechti N."/>
            <person name="Kohler A."/>
            <person name="Bernal J."/>
            <person name="Bruggmann R."/>
            <person name="Turlings T.C.J."/>
        </authorList>
    </citation>
    <scope>NUCLEOTIDE SEQUENCE [LARGE SCALE GENOMIC DNA]</scope>
    <source>
        <strain evidence="1 2">MEX47-22</strain>
    </source>
</reference>
<evidence type="ECO:0000313" key="2">
    <source>
        <dbReference type="Proteomes" id="UP000295550"/>
    </source>
</evidence>
<dbReference type="Proteomes" id="UP000295550">
    <property type="component" value="Unassembled WGS sequence"/>
</dbReference>
<sequence>MNNRDTLFPIIKDDITFDTLLTQAKTVIEQQSGQHWNDTGENDPGITLLEACCYGASDLAYRHSLPLKDLLTPKQKEQTPGDGIFPKEFGPQQILTCGPITEEDYRRALLDLHSNDKRDGYFLFNDVQLIREPEDQRYTYWYNKQERQYSFTKDEYRDTQQLKLTLRGNYWLYLLPSRETQANNTLAQTKLKTFLEDNRNLGESVSKIIWLKPTDISLKIDIQLNDDVKDIADIFAKIYTTAEQMVLEKPLCYTTQAMKEMGYSNEEIFDGPYLRHGWLPKLPSIKDYTEPKELNLSPLVNQLLRIKGIKSITKFTLDEHNQEKNDNWSWTIEKEHYPRLWGNNPLQLITSPDSPLTITAKGGIKVTISKQDIENKIIPEPLINTQPELVNWGKHRKVLDYYPVSNKLPACYELQTNIQQQIQLHQFMLPFEQMLANNCAELALLPKLLAFKQRGNTVHGTQWPFKENSVGQNVHQNIKPNLINQINNRAKIENNDKSYAKELVIIDYLLRYFGAQCSIPLLQTNSQQFLALKEDFLSTQREYLAQQPNLAYQRNNIRIDQVSALQKRIAARLGLGGECFSENPELDKLPFYLIEHRQLLPVKSAHEYNNKHTPNNIEVRDKQLIITQTGSEGKLLRGQVINLITNESYGDFLLLNQMITEVTGNIFTLNINNSRVLQENLKKVQLAFNEGKLSWKNSPEWMEDMDYQLVYADHPPSREAENERWITVSDKSHFPAMIRENDEITLNIKKTHYEIKAQIAKYDDNGKKILLKKNQNSENNFPSKGEASLYNWNFDLNGQEIKYNPTYDDDDNEASNEAKDELWITVNDQQLFDNFIINNEIILNANAKKDYEIKTHVKKFDPIKRQILLEKESISKNNFPKEEIESFYYWYFSGERYTQADHFSFVVSVVLNRKLIESDKVDPYKIESWVKAEILAELPAHISLVIHWLSPEHFNDFANKYKFWQNSAAPLGDTAYEILKTLTLGKPPSTSSEEELRMPDPV</sequence>
<evidence type="ECO:0000313" key="1">
    <source>
        <dbReference type="EMBL" id="TDB54376.1"/>
    </source>
</evidence>
<name>A0A4R4JKD4_PHOLU</name>
<gene>
    <name evidence="1" type="ORF">C5468_04195</name>
</gene>
<dbReference type="EMBL" id="PUJX01000004">
    <property type="protein sequence ID" value="TDB54376.1"/>
    <property type="molecule type" value="Genomic_DNA"/>
</dbReference>